<dbReference type="Proteomes" id="UP001056336">
    <property type="component" value="Chromosome"/>
</dbReference>
<dbReference type="EMBL" id="CP097332">
    <property type="protein sequence ID" value="UQX89128.1"/>
    <property type="molecule type" value="Genomic_DNA"/>
</dbReference>
<sequence>MPSRPAAVGADPTPTARRKPPEARRAEMITAASALALSEGLDRVTARRVADTLGVFPGLVSHYFGTADDLVAAAFGHAAAQERDELFARAERGLTAKSRMRRLLAQWLAPDRDALSLLWLDAWQASRRRPALLAEVSRQMELDTGRLAALIEAGVSDGQFHTRSPSRSALRIMAMVDGFSVQAAVRTTIDYDDVRPMVLRGAERELGLADGTFV</sequence>
<reference evidence="8" key="1">
    <citation type="journal article" date="2018" name="Int. J. Syst. Evol. Microbiol.">
        <title>Jatrophihabitans telluris sp. nov., isolated from sediment soil of lava forest wetlands and the emended description of the genus Jatrophihabitans.</title>
        <authorList>
            <person name="Lee K.C."/>
            <person name="Suh M.K."/>
            <person name="Eom M.K."/>
            <person name="Kim K.K."/>
            <person name="Kim J.S."/>
            <person name="Kim D.S."/>
            <person name="Ko S.H."/>
            <person name="Shin Y.K."/>
            <person name="Lee J.S."/>
        </authorList>
    </citation>
    <scope>NUCLEOTIDE SEQUENCE</scope>
    <source>
        <strain evidence="8">N237</strain>
    </source>
</reference>
<feature type="DNA-binding region" description="H-T-H motif" evidence="5">
    <location>
        <begin position="45"/>
        <end position="64"/>
    </location>
</feature>
<feature type="region of interest" description="Disordered" evidence="6">
    <location>
        <begin position="1"/>
        <end position="23"/>
    </location>
</feature>
<accession>A0ABY4R0L0</accession>
<evidence type="ECO:0000313" key="9">
    <source>
        <dbReference type="Proteomes" id="UP001056336"/>
    </source>
</evidence>
<reference evidence="8" key="2">
    <citation type="submission" date="2022-05" db="EMBL/GenBank/DDBJ databases">
        <authorList>
            <person name="Kim J.-S."/>
            <person name="Lee K."/>
            <person name="Suh M."/>
            <person name="Eom M."/>
            <person name="Kim J.-S."/>
            <person name="Kim D.-S."/>
            <person name="Ko S.-H."/>
            <person name="Shin Y."/>
            <person name="Lee J.-S."/>
        </authorList>
    </citation>
    <scope>NUCLEOTIDE SEQUENCE</scope>
    <source>
        <strain evidence="8">N237</strain>
    </source>
</reference>
<dbReference type="Pfam" id="PF00440">
    <property type="entry name" value="TetR_N"/>
    <property type="match status" value="1"/>
</dbReference>
<feature type="domain" description="HTH tetR-type" evidence="7">
    <location>
        <begin position="22"/>
        <end position="82"/>
    </location>
</feature>
<dbReference type="Pfam" id="PF13977">
    <property type="entry name" value="TetR_C_6"/>
    <property type="match status" value="1"/>
</dbReference>
<dbReference type="InterPro" id="IPR039538">
    <property type="entry name" value="BetI_C"/>
</dbReference>
<dbReference type="SUPFAM" id="SSF46689">
    <property type="entry name" value="Homeodomain-like"/>
    <property type="match status" value="1"/>
</dbReference>
<dbReference type="InterPro" id="IPR036271">
    <property type="entry name" value="Tet_transcr_reg_TetR-rel_C_sf"/>
</dbReference>
<name>A0ABY4R0L0_9ACTN</name>
<organism evidence="8 9">
    <name type="scientific">Jatrophihabitans telluris</name>
    <dbReference type="NCBI Taxonomy" id="2038343"/>
    <lineage>
        <taxon>Bacteria</taxon>
        <taxon>Bacillati</taxon>
        <taxon>Actinomycetota</taxon>
        <taxon>Actinomycetes</taxon>
        <taxon>Jatrophihabitantales</taxon>
        <taxon>Jatrophihabitantaceae</taxon>
        <taxon>Jatrophihabitans</taxon>
    </lineage>
</organism>
<evidence type="ECO:0000259" key="7">
    <source>
        <dbReference type="PROSITE" id="PS50977"/>
    </source>
</evidence>
<gene>
    <name evidence="8" type="ORF">M6D93_03780</name>
</gene>
<protein>
    <submittedName>
        <fullName evidence="8">TetR family transcriptional regulator C-terminal domain-containing protein</fullName>
    </submittedName>
</protein>
<keyword evidence="1" id="KW-0678">Repressor</keyword>
<dbReference type="PANTHER" id="PTHR30055">
    <property type="entry name" value="HTH-TYPE TRANSCRIPTIONAL REGULATOR RUTR"/>
    <property type="match status" value="1"/>
</dbReference>
<keyword evidence="4" id="KW-0804">Transcription</keyword>
<dbReference type="InterPro" id="IPR050109">
    <property type="entry name" value="HTH-type_TetR-like_transc_reg"/>
</dbReference>
<dbReference type="Gene3D" id="1.10.357.10">
    <property type="entry name" value="Tetracycline Repressor, domain 2"/>
    <property type="match status" value="1"/>
</dbReference>
<evidence type="ECO:0000256" key="1">
    <source>
        <dbReference type="ARBA" id="ARBA00022491"/>
    </source>
</evidence>
<evidence type="ECO:0000256" key="5">
    <source>
        <dbReference type="PROSITE-ProRule" id="PRU00335"/>
    </source>
</evidence>
<evidence type="ECO:0000256" key="3">
    <source>
        <dbReference type="ARBA" id="ARBA00023125"/>
    </source>
</evidence>
<evidence type="ECO:0000256" key="4">
    <source>
        <dbReference type="ARBA" id="ARBA00023163"/>
    </source>
</evidence>
<proteinExistence type="predicted"/>
<keyword evidence="3 5" id="KW-0238">DNA-binding</keyword>
<dbReference type="PANTHER" id="PTHR30055:SF200">
    <property type="entry name" value="HTH-TYPE TRANSCRIPTIONAL REPRESSOR BDCR"/>
    <property type="match status" value="1"/>
</dbReference>
<dbReference type="InterPro" id="IPR001647">
    <property type="entry name" value="HTH_TetR"/>
</dbReference>
<dbReference type="InterPro" id="IPR009057">
    <property type="entry name" value="Homeodomain-like_sf"/>
</dbReference>
<dbReference type="PROSITE" id="PS50977">
    <property type="entry name" value="HTH_TETR_2"/>
    <property type="match status" value="1"/>
</dbReference>
<keyword evidence="9" id="KW-1185">Reference proteome</keyword>
<dbReference type="SUPFAM" id="SSF48498">
    <property type="entry name" value="Tetracyclin repressor-like, C-terminal domain"/>
    <property type="match status" value="1"/>
</dbReference>
<evidence type="ECO:0000256" key="2">
    <source>
        <dbReference type="ARBA" id="ARBA00023015"/>
    </source>
</evidence>
<evidence type="ECO:0000313" key="8">
    <source>
        <dbReference type="EMBL" id="UQX89128.1"/>
    </source>
</evidence>
<dbReference type="RefSeq" id="WP_249773024.1">
    <property type="nucleotide sequence ID" value="NZ_CP097332.1"/>
</dbReference>
<keyword evidence="2" id="KW-0805">Transcription regulation</keyword>
<evidence type="ECO:0000256" key="6">
    <source>
        <dbReference type="SAM" id="MobiDB-lite"/>
    </source>
</evidence>